<keyword evidence="2" id="KW-1185">Reference proteome</keyword>
<sequence length="156" mass="16889">MAGKTFTFEVTRTSTAPPATLFRLETDGARWSEWAKPVVFQSSWDVLGDPEPAGVGAVRKVGLWPVVMLEKTVEYEQDRRHVYELIAPKTPAVGYRGEAIFTPNASGGTDLVWRGRFTEGVPGTGPAMRALLGGAIKVISLRLIQAAEREAASSNS</sequence>
<dbReference type="InterPro" id="IPR023393">
    <property type="entry name" value="START-like_dom_sf"/>
</dbReference>
<dbReference type="CDD" id="cd07821">
    <property type="entry name" value="PYR_PYL_RCAR_like"/>
    <property type="match status" value="1"/>
</dbReference>
<reference evidence="1 2" key="1">
    <citation type="journal article" date="2019" name="Emerg. Microbes Infect.">
        <title>Comprehensive subspecies identification of 175 nontuberculous mycobacteria species based on 7547 genomic profiles.</title>
        <authorList>
            <person name="Matsumoto Y."/>
            <person name="Kinjo T."/>
            <person name="Motooka D."/>
            <person name="Nabeya D."/>
            <person name="Jung N."/>
            <person name="Uechi K."/>
            <person name="Horii T."/>
            <person name="Iida T."/>
            <person name="Fujita J."/>
            <person name="Nakamura S."/>
        </authorList>
    </citation>
    <scope>NUCLEOTIDE SEQUENCE [LARGE SCALE GENOMIC DNA]</scope>
    <source>
        <strain evidence="1 2">JCM 17899</strain>
    </source>
</reference>
<proteinExistence type="predicted"/>
<dbReference type="KEGG" id="msei:MSEDJ_07830"/>
<organism evidence="1 2">
    <name type="scientific">Mycolicibacterium sediminis</name>
    <dbReference type="NCBI Taxonomy" id="1286180"/>
    <lineage>
        <taxon>Bacteria</taxon>
        <taxon>Bacillati</taxon>
        <taxon>Actinomycetota</taxon>
        <taxon>Actinomycetes</taxon>
        <taxon>Mycobacteriales</taxon>
        <taxon>Mycobacteriaceae</taxon>
        <taxon>Mycolicibacterium</taxon>
    </lineage>
</organism>
<dbReference type="Proteomes" id="UP000467193">
    <property type="component" value="Chromosome"/>
</dbReference>
<evidence type="ECO:0000313" key="1">
    <source>
        <dbReference type="EMBL" id="BBY26687.1"/>
    </source>
</evidence>
<dbReference type="Gene3D" id="3.30.530.20">
    <property type="match status" value="1"/>
</dbReference>
<dbReference type="Pfam" id="PF10604">
    <property type="entry name" value="Polyketide_cyc2"/>
    <property type="match status" value="1"/>
</dbReference>
<dbReference type="AlphaFoldDB" id="A0A7I7QL37"/>
<evidence type="ECO:0000313" key="2">
    <source>
        <dbReference type="Proteomes" id="UP000467193"/>
    </source>
</evidence>
<dbReference type="InterPro" id="IPR019587">
    <property type="entry name" value="Polyketide_cyclase/dehydratase"/>
</dbReference>
<dbReference type="EMBL" id="AP022588">
    <property type="protein sequence ID" value="BBY26687.1"/>
    <property type="molecule type" value="Genomic_DNA"/>
</dbReference>
<protein>
    <submittedName>
        <fullName evidence="1">MxaD family protein</fullName>
    </submittedName>
</protein>
<dbReference type="SUPFAM" id="SSF55961">
    <property type="entry name" value="Bet v1-like"/>
    <property type="match status" value="1"/>
</dbReference>
<name>A0A7I7QL37_9MYCO</name>
<dbReference type="RefSeq" id="WP_163795688.1">
    <property type="nucleotide sequence ID" value="NZ_AP022588.1"/>
</dbReference>
<accession>A0A7I7QL37</accession>
<gene>
    <name evidence="1" type="ORF">MSEDJ_07830</name>
</gene>